<evidence type="ECO:0000313" key="2">
    <source>
        <dbReference type="EMBL" id="NLJ18428.1"/>
    </source>
</evidence>
<evidence type="ECO:0000256" key="1">
    <source>
        <dbReference type="SAM" id="SignalP"/>
    </source>
</evidence>
<sequence>MKKTMQLLVVLMLLLTGCGSKNKIDAVTKDYIKAAQTFDYTNLDKYRAEYDTYDYNSNYERYVGHKSFIQDMIYQAQSGFFYDGVFQLYDEVMLHEDQIEYVFVPQQMDYIKLLDELQNNKQYDKYNRNFTKIIFDVVSYELDDEEFEEAFDDFAYDLIYDTHLEDDFDDYSDLLKYKDGIERLMFMSLILDFFSEVYSDTFYFDSDSIKTMSDEEVIQAIYEDESYYYEFSSVNQVAEIVKLAQAALKDMVTLMQKSRVNLDLETININDYRTFSITLTKHESKWHLDTSYSDLEYYDGGWDSWLEDFLDDFIYRIAIN</sequence>
<evidence type="ECO:0000313" key="3">
    <source>
        <dbReference type="Proteomes" id="UP000541058"/>
    </source>
</evidence>
<accession>A0A7X8C3Y9</accession>
<gene>
    <name evidence="2" type="ORF">GX355_06155</name>
</gene>
<keyword evidence="1" id="KW-0732">Signal</keyword>
<dbReference type="AlphaFoldDB" id="A0A7X8C3Y9"/>
<protein>
    <submittedName>
        <fullName evidence="2">Uncharacterized protein</fullName>
    </submittedName>
</protein>
<dbReference type="Proteomes" id="UP000541058">
    <property type="component" value="Unassembled WGS sequence"/>
</dbReference>
<comment type="caution">
    <text evidence="2">The sequence shown here is derived from an EMBL/GenBank/DDBJ whole genome shotgun (WGS) entry which is preliminary data.</text>
</comment>
<name>A0A7X8C3Y9_9LACT</name>
<dbReference type="EMBL" id="JAAYSM010000195">
    <property type="protein sequence ID" value="NLJ18428.1"/>
    <property type="molecule type" value="Genomic_DNA"/>
</dbReference>
<dbReference type="RefSeq" id="WP_276648236.1">
    <property type="nucleotide sequence ID" value="NZ_JAAYSM010000195.1"/>
</dbReference>
<organism evidence="2 3">
    <name type="scientific">Globicatella sulfidifaciens</name>
    <dbReference type="NCBI Taxonomy" id="136093"/>
    <lineage>
        <taxon>Bacteria</taxon>
        <taxon>Bacillati</taxon>
        <taxon>Bacillota</taxon>
        <taxon>Bacilli</taxon>
        <taxon>Lactobacillales</taxon>
        <taxon>Aerococcaceae</taxon>
        <taxon>Globicatella</taxon>
    </lineage>
</organism>
<dbReference type="PROSITE" id="PS51257">
    <property type="entry name" value="PROKAR_LIPOPROTEIN"/>
    <property type="match status" value="1"/>
</dbReference>
<feature type="signal peptide" evidence="1">
    <location>
        <begin position="1"/>
        <end position="22"/>
    </location>
</feature>
<proteinExistence type="predicted"/>
<feature type="chain" id="PRO_5039556471" evidence="1">
    <location>
        <begin position="23"/>
        <end position="320"/>
    </location>
</feature>
<reference evidence="2 3" key="1">
    <citation type="journal article" date="2020" name="Biotechnol. Biofuels">
        <title>New insights from the biogas microbiome by comprehensive genome-resolved metagenomics of nearly 1600 species originating from multiple anaerobic digesters.</title>
        <authorList>
            <person name="Campanaro S."/>
            <person name="Treu L."/>
            <person name="Rodriguez-R L.M."/>
            <person name="Kovalovszki A."/>
            <person name="Ziels R.M."/>
            <person name="Maus I."/>
            <person name="Zhu X."/>
            <person name="Kougias P.G."/>
            <person name="Basile A."/>
            <person name="Luo G."/>
            <person name="Schluter A."/>
            <person name="Konstantinidis K.T."/>
            <person name="Angelidaki I."/>
        </authorList>
    </citation>
    <scope>NUCLEOTIDE SEQUENCE [LARGE SCALE GENOMIC DNA]</scope>
    <source>
        <strain evidence="2">AS23ysBPME_34</strain>
    </source>
</reference>